<gene>
    <name evidence="1" type="ORF">Acy02nite_02770</name>
</gene>
<evidence type="ECO:0000313" key="1">
    <source>
        <dbReference type="EMBL" id="GID62396.1"/>
    </source>
</evidence>
<dbReference type="Proteomes" id="UP000619479">
    <property type="component" value="Unassembled WGS sequence"/>
</dbReference>
<reference evidence="1" key="1">
    <citation type="submission" date="2021-01" db="EMBL/GenBank/DDBJ databases">
        <title>Whole genome shotgun sequence of Actinoplanes cyaneus NBRC 14990.</title>
        <authorList>
            <person name="Komaki H."/>
            <person name="Tamura T."/>
        </authorList>
    </citation>
    <scope>NUCLEOTIDE SEQUENCE</scope>
    <source>
        <strain evidence="1">NBRC 14990</strain>
    </source>
</reference>
<dbReference type="AlphaFoldDB" id="A0A919IDJ1"/>
<proteinExistence type="predicted"/>
<sequence>MRQNATGRLLRYCRGRACRQRAYEARTASRRLQADLDTGIVRTEPAERVVERVVRDRYPRSAAGWESALEELRTQLTDGTIEFWHADRIRQALAGAIAQAQLLAVSAPAAPRPVVDERLEESAAVLLRLAVRADDPRTAR</sequence>
<name>A0A919IDJ1_9ACTN</name>
<keyword evidence="2" id="KW-1185">Reference proteome</keyword>
<evidence type="ECO:0000313" key="2">
    <source>
        <dbReference type="Proteomes" id="UP000619479"/>
    </source>
</evidence>
<dbReference type="EMBL" id="BOMH01000002">
    <property type="protein sequence ID" value="GID62396.1"/>
    <property type="molecule type" value="Genomic_DNA"/>
</dbReference>
<accession>A0A919IDJ1</accession>
<comment type="caution">
    <text evidence="1">The sequence shown here is derived from an EMBL/GenBank/DDBJ whole genome shotgun (WGS) entry which is preliminary data.</text>
</comment>
<organism evidence="1 2">
    <name type="scientific">Actinoplanes cyaneus</name>
    <dbReference type="NCBI Taxonomy" id="52696"/>
    <lineage>
        <taxon>Bacteria</taxon>
        <taxon>Bacillati</taxon>
        <taxon>Actinomycetota</taxon>
        <taxon>Actinomycetes</taxon>
        <taxon>Micromonosporales</taxon>
        <taxon>Micromonosporaceae</taxon>
        <taxon>Actinoplanes</taxon>
    </lineage>
</organism>
<protein>
    <submittedName>
        <fullName evidence="1">Uncharacterized protein</fullName>
    </submittedName>
</protein>